<dbReference type="InterPro" id="IPR013517">
    <property type="entry name" value="FG-GAP"/>
</dbReference>
<evidence type="ECO:0000313" key="3">
    <source>
        <dbReference type="EMBL" id="MEU7068719.1"/>
    </source>
</evidence>
<dbReference type="RefSeq" id="WP_358468732.1">
    <property type="nucleotide sequence ID" value="NZ_JBEZAE010000001.1"/>
</dbReference>
<keyword evidence="1 2" id="KW-0732">Signal</keyword>
<comment type="caution">
    <text evidence="3">The sequence shown here is derived from an EMBL/GenBank/DDBJ whole genome shotgun (WGS) entry which is preliminary data.</text>
</comment>
<dbReference type="Pfam" id="PF13517">
    <property type="entry name" value="FG-GAP_3"/>
    <property type="match status" value="1"/>
</dbReference>
<keyword evidence="4" id="KW-1185">Reference proteome</keyword>
<proteinExistence type="predicted"/>
<evidence type="ECO:0000256" key="1">
    <source>
        <dbReference type="ARBA" id="ARBA00022729"/>
    </source>
</evidence>
<gene>
    <name evidence="3" type="ORF">AB0A88_01030</name>
</gene>
<reference evidence="3 4" key="1">
    <citation type="submission" date="2024-06" db="EMBL/GenBank/DDBJ databases">
        <title>The Natural Products Discovery Center: Release of the First 8490 Sequenced Strains for Exploring Actinobacteria Biosynthetic Diversity.</title>
        <authorList>
            <person name="Kalkreuter E."/>
            <person name="Kautsar S.A."/>
            <person name="Yang D."/>
            <person name="Bader C.D."/>
            <person name="Teijaro C.N."/>
            <person name="Fluegel L."/>
            <person name="Davis C.M."/>
            <person name="Simpson J.R."/>
            <person name="Lauterbach L."/>
            <person name="Steele A.D."/>
            <person name="Gui C."/>
            <person name="Meng S."/>
            <person name="Li G."/>
            <person name="Viehrig K."/>
            <person name="Ye F."/>
            <person name="Su P."/>
            <person name="Kiefer A.F."/>
            <person name="Nichols A."/>
            <person name="Cepeda A.J."/>
            <person name="Yan W."/>
            <person name="Fan B."/>
            <person name="Jiang Y."/>
            <person name="Adhikari A."/>
            <person name="Zheng C.-J."/>
            <person name="Schuster L."/>
            <person name="Cowan T.M."/>
            <person name="Smanski M.J."/>
            <person name="Chevrette M.G."/>
            <person name="De Carvalho L.P.S."/>
            <person name="Shen B."/>
        </authorList>
    </citation>
    <scope>NUCLEOTIDE SEQUENCE [LARGE SCALE GENOMIC DNA]</scope>
    <source>
        <strain evidence="3 4">NPDC045974</strain>
    </source>
</reference>
<dbReference type="Proteomes" id="UP001551329">
    <property type="component" value="Unassembled WGS sequence"/>
</dbReference>
<dbReference type="PANTHER" id="PTHR46580">
    <property type="entry name" value="SENSOR KINASE-RELATED"/>
    <property type="match status" value="1"/>
</dbReference>
<sequence length="407" mass="42160">MRTSILQRLATAATTLGLTAAGLLGAGTSPAQAATSDCPSGYFCAWKTSNATGTMYKTTSTALSLGTWNGTFRSVNNRTSKWACLFSGTNYGTSGGFMALAPGYKATGWFNGFGGSVRMVPTEDDCYPRSTPTWTSTETGSSGFSDFNGNWSPDVLVRTKQGELWFLPGGRTVDLLGTGGWNAFNALVRHGDFSQDGQEDVIAREAATGKLWLYPGQNSGLSTVAFGTRKLIGTGGWNVMGQLVGAGDLNGDTRSDLVAVEKASGKLWLYPGTAAGTLGARKLLGTGGWNGMNALTGVGDMNNDGRPDLVAREASTGKLWFYPGKAGAYGARVLIGGGWNSMASLLAPADYTGDGSNDLAAITGIGTSTTLCPAGDGCLLIYPGTGTGKLGPAVRKATDWWGLNGVF</sequence>
<evidence type="ECO:0000256" key="2">
    <source>
        <dbReference type="SAM" id="SignalP"/>
    </source>
</evidence>
<feature type="signal peptide" evidence="2">
    <location>
        <begin position="1"/>
        <end position="33"/>
    </location>
</feature>
<organism evidence="3 4">
    <name type="scientific">Streptomyces narbonensis</name>
    <dbReference type="NCBI Taxonomy" id="67333"/>
    <lineage>
        <taxon>Bacteria</taxon>
        <taxon>Bacillati</taxon>
        <taxon>Actinomycetota</taxon>
        <taxon>Actinomycetes</taxon>
        <taxon>Kitasatosporales</taxon>
        <taxon>Streptomycetaceae</taxon>
        <taxon>Streptomyces</taxon>
    </lineage>
</organism>
<protein>
    <submittedName>
        <fullName evidence="3">FG-GAP-like repeat-containing protein</fullName>
    </submittedName>
</protein>
<dbReference type="EMBL" id="JBEZAE010000001">
    <property type="protein sequence ID" value="MEU7068719.1"/>
    <property type="molecule type" value="Genomic_DNA"/>
</dbReference>
<dbReference type="Gene3D" id="2.130.10.130">
    <property type="entry name" value="Integrin alpha, N-terminal"/>
    <property type="match status" value="1"/>
</dbReference>
<feature type="chain" id="PRO_5046436325" evidence="2">
    <location>
        <begin position="34"/>
        <end position="407"/>
    </location>
</feature>
<dbReference type="Pfam" id="PF03995">
    <property type="entry name" value="Inhibitor_I36"/>
    <property type="match status" value="1"/>
</dbReference>
<dbReference type="InterPro" id="IPR028994">
    <property type="entry name" value="Integrin_alpha_N"/>
</dbReference>
<dbReference type="PANTHER" id="PTHR46580:SF4">
    <property type="entry name" value="ATP_GTP-BINDING PROTEIN"/>
    <property type="match status" value="1"/>
</dbReference>
<name>A0ABV3C1T8_9ACTN</name>
<evidence type="ECO:0000313" key="4">
    <source>
        <dbReference type="Proteomes" id="UP001551329"/>
    </source>
</evidence>
<dbReference type="SUPFAM" id="SSF69318">
    <property type="entry name" value="Integrin alpha N-terminal domain"/>
    <property type="match status" value="1"/>
</dbReference>
<accession>A0ABV3C1T8</accession>